<feature type="non-terminal residue" evidence="5">
    <location>
        <position position="242"/>
    </location>
</feature>
<evidence type="ECO:0000256" key="3">
    <source>
        <dbReference type="SAM" id="SignalP"/>
    </source>
</evidence>
<evidence type="ECO:0000256" key="1">
    <source>
        <dbReference type="ARBA" id="ARBA00023157"/>
    </source>
</evidence>
<gene>
    <name evidence="5" type="ORF">MAR_027209</name>
</gene>
<sequence length="242" mass="26734">MAVCYMILNLICVFCTFCNFVVSEESQFFLFEFDQVCQDTVYGDVLANLTDVNNVQCGVRCADDVKCKSYTFDPLTEVCIMNNDTVNTTTIGPCSTFVRYAAKRGWARCVPGSACTRPIRGVRLCDGGGLGVCNATSGRVEVLMNGQWGTVCDDFWNDPSYYNPEDPYYYGNMGFNNAHVLCTSLGYTTGLPMPDGYYGEGLDPTWLDNVSCEGWEEHLFQCVASPVGVQNCDHSEDVGVEC</sequence>
<dbReference type="InterPro" id="IPR003609">
    <property type="entry name" value="Pan_app"/>
</dbReference>
<dbReference type="SMART" id="SM00202">
    <property type="entry name" value="SR"/>
    <property type="match status" value="1"/>
</dbReference>
<dbReference type="PANTHER" id="PTHR48071:SF28">
    <property type="entry name" value="SRCR DOMAIN-CONTAINING PROTEIN"/>
    <property type="match status" value="1"/>
</dbReference>
<dbReference type="EMBL" id="CP111019">
    <property type="protein sequence ID" value="WAR13029.1"/>
    <property type="molecule type" value="Genomic_DNA"/>
</dbReference>
<name>A0ABY7EVP8_MYAAR</name>
<protein>
    <submittedName>
        <fullName evidence="5">NETR-like protein</fullName>
    </submittedName>
</protein>
<feature type="disulfide bond" evidence="2">
    <location>
        <begin position="212"/>
        <end position="222"/>
    </location>
</feature>
<dbReference type="Proteomes" id="UP001164746">
    <property type="component" value="Chromosome 8"/>
</dbReference>
<organism evidence="5 6">
    <name type="scientific">Mya arenaria</name>
    <name type="common">Soft-shell clam</name>
    <dbReference type="NCBI Taxonomy" id="6604"/>
    <lineage>
        <taxon>Eukaryota</taxon>
        <taxon>Metazoa</taxon>
        <taxon>Spiralia</taxon>
        <taxon>Lophotrochozoa</taxon>
        <taxon>Mollusca</taxon>
        <taxon>Bivalvia</taxon>
        <taxon>Autobranchia</taxon>
        <taxon>Heteroconchia</taxon>
        <taxon>Euheterodonta</taxon>
        <taxon>Imparidentia</taxon>
        <taxon>Neoheterodontei</taxon>
        <taxon>Myida</taxon>
        <taxon>Myoidea</taxon>
        <taxon>Myidae</taxon>
        <taxon>Mya</taxon>
    </lineage>
</organism>
<keyword evidence="1 2" id="KW-1015">Disulfide bond</keyword>
<keyword evidence="6" id="KW-1185">Reference proteome</keyword>
<dbReference type="PRINTS" id="PR00258">
    <property type="entry name" value="SPERACTRCPTR"/>
</dbReference>
<keyword evidence="3" id="KW-0732">Signal</keyword>
<comment type="caution">
    <text evidence="2">Lacks conserved residue(s) required for the propagation of feature annotation.</text>
</comment>
<accession>A0ABY7EVP8</accession>
<feature type="domain" description="SRCR" evidence="4">
    <location>
        <begin position="122"/>
        <end position="242"/>
    </location>
</feature>
<dbReference type="Pfam" id="PF00024">
    <property type="entry name" value="PAN_1"/>
    <property type="match status" value="1"/>
</dbReference>
<dbReference type="Gene3D" id="3.10.250.10">
    <property type="entry name" value="SRCR-like domain"/>
    <property type="match status" value="1"/>
</dbReference>
<dbReference type="PANTHER" id="PTHR48071">
    <property type="entry name" value="SRCR DOMAIN-CONTAINING PROTEIN"/>
    <property type="match status" value="1"/>
</dbReference>
<dbReference type="PROSITE" id="PS50287">
    <property type="entry name" value="SRCR_2"/>
    <property type="match status" value="1"/>
</dbReference>
<dbReference type="InterPro" id="IPR036772">
    <property type="entry name" value="SRCR-like_dom_sf"/>
</dbReference>
<evidence type="ECO:0000313" key="5">
    <source>
        <dbReference type="EMBL" id="WAR13029.1"/>
    </source>
</evidence>
<dbReference type="SUPFAM" id="SSF56487">
    <property type="entry name" value="SRCR-like"/>
    <property type="match status" value="1"/>
</dbReference>
<evidence type="ECO:0000256" key="2">
    <source>
        <dbReference type="PROSITE-ProRule" id="PRU00196"/>
    </source>
</evidence>
<evidence type="ECO:0000313" key="6">
    <source>
        <dbReference type="Proteomes" id="UP001164746"/>
    </source>
</evidence>
<evidence type="ECO:0000259" key="4">
    <source>
        <dbReference type="PROSITE" id="PS50287"/>
    </source>
</evidence>
<dbReference type="InterPro" id="IPR001190">
    <property type="entry name" value="SRCR"/>
</dbReference>
<feature type="chain" id="PRO_5046408229" evidence="3">
    <location>
        <begin position="24"/>
        <end position="242"/>
    </location>
</feature>
<dbReference type="Pfam" id="PF00530">
    <property type="entry name" value="SRCR"/>
    <property type="match status" value="1"/>
</dbReference>
<feature type="signal peptide" evidence="3">
    <location>
        <begin position="1"/>
        <end position="23"/>
    </location>
</feature>
<reference evidence="5" key="1">
    <citation type="submission" date="2022-11" db="EMBL/GenBank/DDBJ databases">
        <title>Centuries of genome instability and evolution in soft-shell clam transmissible cancer (bioRxiv).</title>
        <authorList>
            <person name="Hart S.F.M."/>
            <person name="Yonemitsu M.A."/>
            <person name="Giersch R.M."/>
            <person name="Beal B.F."/>
            <person name="Arriagada G."/>
            <person name="Davis B.W."/>
            <person name="Ostrander E.A."/>
            <person name="Goff S.P."/>
            <person name="Metzger M.J."/>
        </authorList>
    </citation>
    <scope>NUCLEOTIDE SEQUENCE</scope>
    <source>
        <strain evidence="5">MELC-2E11</strain>
        <tissue evidence="5">Siphon/mantle</tissue>
    </source>
</reference>
<proteinExistence type="predicted"/>